<dbReference type="EMBL" id="JBHTJA010000002">
    <property type="protein sequence ID" value="MFD0899242.1"/>
    <property type="molecule type" value="Genomic_DNA"/>
</dbReference>
<dbReference type="Proteomes" id="UP001596972">
    <property type="component" value="Unassembled WGS sequence"/>
</dbReference>
<dbReference type="SUPFAM" id="SSF52540">
    <property type="entry name" value="P-loop containing nucleoside triphosphate hydrolases"/>
    <property type="match status" value="1"/>
</dbReference>
<dbReference type="PANTHER" id="PTHR37807:SF3">
    <property type="entry name" value="OS07G0160300 PROTEIN"/>
    <property type="match status" value="1"/>
</dbReference>
<protein>
    <submittedName>
        <fullName evidence="1">AAA family ATPase</fullName>
    </submittedName>
</protein>
<proteinExistence type="predicted"/>
<gene>
    <name evidence="1" type="ORF">ACFQ11_02460</name>
</gene>
<sequence length="189" mass="20375">MTLPTLTVVSGGPGTGKTTLAHQLAQTLGCPAIVRDEIKQGMVLAAPGYRAGGDDPLNRPTLDAFFSVLKTLLSAGVTVVAEAAFQDRLWRPNLEPLTAIAHLRVVRCTVDAASAHDRIMQRARDNAHRAAHGDHELLEAIANGQHSLDSWVPIRMDVPTLTVDTSDGYKPTLPDIAAFVTERTEPTRR</sequence>
<dbReference type="RefSeq" id="WP_378296062.1">
    <property type="nucleotide sequence ID" value="NZ_JBHTJA010000002.1"/>
</dbReference>
<dbReference type="InterPro" id="IPR027417">
    <property type="entry name" value="P-loop_NTPase"/>
</dbReference>
<name>A0ABW3EIW5_9ACTN</name>
<reference evidence="2" key="1">
    <citation type="journal article" date="2019" name="Int. J. Syst. Evol. Microbiol.">
        <title>The Global Catalogue of Microorganisms (GCM) 10K type strain sequencing project: providing services to taxonomists for standard genome sequencing and annotation.</title>
        <authorList>
            <consortium name="The Broad Institute Genomics Platform"/>
            <consortium name="The Broad Institute Genome Sequencing Center for Infectious Disease"/>
            <person name="Wu L."/>
            <person name="Ma J."/>
        </authorList>
    </citation>
    <scope>NUCLEOTIDE SEQUENCE [LARGE SCALE GENOMIC DNA]</scope>
    <source>
        <strain evidence="2">JCM 31202</strain>
    </source>
</reference>
<dbReference type="PANTHER" id="PTHR37807">
    <property type="entry name" value="OS07G0160300 PROTEIN"/>
    <property type="match status" value="1"/>
</dbReference>
<dbReference type="Gene3D" id="3.40.50.300">
    <property type="entry name" value="P-loop containing nucleotide triphosphate hydrolases"/>
    <property type="match status" value="1"/>
</dbReference>
<comment type="caution">
    <text evidence="1">The sequence shown here is derived from an EMBL/GenBank/DDBJ whole genome shotgun (WGS) entry which is preliminary data.</text>
</comment>
<accession>A0ABW3EIW5</accession>
<evidence type="ECO:0000313" key="2">
    <source>
        <dbReference type="Proteomes" id="UP001596972"/>
    </source>
</evidence>
<organism evidence="1 2">
    <name type="scientific">Actinomadura sediminis</name>
    <dbReference type="NCBI Taxonomy" id="1038904"/>
    <lineage>
        <taxon>Bacteria</taxon>
        <taxon>Bacillati</taxon>
        <taxon>Actinomycetota</taxon>
        <taxon>Actinomycetes</taxon>
        <taxon>Streptosporangiales</taxon>
        <taxon>Thermomonosporaceae</taxon>
        <taxon>Actinomadura</taxon>
    </lineage>
</organism>
<evidence type="ECO:0000313" key="1">
    <source>
        <dbReference type="EMBL" id="MFD0899242.1"/>
    </source>
</evidence>
<dbReference type="Pfam" id="PF13671">
    <property type="entry name" value="AAA_33"/>
    <property type="match status" value="1"/>
</dbReference>
<keyword evidence="2" id="KW-1185">Reference proteome</keyword>